<feature type="transmembrane region" description="Helical" evidence="2">
    <location>
        <begin position="33"/>
        <end position="53"/>
    </location>
</feature>
<feature type="transmembrane region" description="Helical" evidence="2">
    <location>
        <begin position="196"/>
        <end position="213"/>
    </location>
</feature>
<feature type="transmembrane region" description="Helical" evidence="2">
    <location>
        <begin position="173"/>
        <end position="190"/>
    </location>
</feature>
<dbReference type="SMART" id="SM00460">
    <property type="entry name" value="TGc"/>
    <property type="match status" value="1"/>
</dbReference>
<dbReference type="InterPro" id="IPR002931">
    <property type="entry name" value="Transglutaminase-like"/>
</dbReference>
<dbReference type="PANTHER" id="PTHR42736">
    <property type="entry name" value="PROTEIN-GLUTAMINE GAMMA-GLUTAMYLTRANSFERASE"/>
    <property type="match status" value="1"/>
</dbReference>
<dbReference type="RefSeq" id="WP_286286392.1">
    <property type="nucleotide sequence ID" value="NZ_JASXSZ010000001.1"/>
</dbReference>
<comment type="caution">
    <text evidence="4">The sequence shown here is derived from an EMBL/GenBank/DDBJ whole genome shotgun (WGS) entry which is preliminary data.</text>
</comment>
<feature type="region of interest" description="Disordered" evidence="1">
    <location>
        <begin position="571"/>
        <end position="625"/>
    </location>
</feature>
<feature type="transmembrane region" description="Helical" evidence="2">
    <location>
        <begin position="86"/>
        <end position="113"/>
    </location>
</feature>
<evidence type="ECO:0000256" key="2">
    <source>
        <dbReference type="SAM" id="Phobius"/>
    </source>
</evidence>
<dbReference type="Pfam" id="PF01841">
    <property type="entry name" value="Transglut_core"/>
    <property type="match status" value="1"/>
</dbReference>
<dbReference type="InterPro" id="IPR052901">
    <property type="entry name" value="Bact_TGase-like"/>
</dbReference>
<keyword evidence="2" id="KW-0812">Transmembrane</keyword>
<dbReference type="InterPro" id="IPR021878">
    <property type="entry name" value="TgpA_N"/>
</dbReference>
<dbReference type="InterPro" id="IPR038765">
    <property type="entry name" value="Papain-like_cys_pep_sf"/>
</dbReference>
<name>A0ABT7MUS3_9MICO</name>
<dbReference type="EMBL" id="JASXSZ010000001">
    <property type="protein sequence ID" value="MDL9978200.1"/>
    <property type="molecule type" value="Genomic_DNA"/>
</dbReference>
<keyword evidence="5" id="KW-1185">Reference proteome</keyword>
<dbReference type="Gene3D" id="3.10.620.30">
    <property type="match status" value="1"/>
</dbReference>
<protein>
    <submittedName>
        <fullName evidence="4">Transglutaminase-like domain-containing protein</fullName>
    </submittedName>
</protein>
<feature type="transmembrane region" description="Helical" evidence="2">
    <location>
        <begin position="59"/>
        <end position="79"/>
    </location>
</feature>
<feature type="transmembrane region" description="Helical" evidence="2">
    <location>
        <begin position="630"/>
        <end position="658"/>
    </location>
</feature>
<feature type="region of interest" description="Disordered" evidence="1">
    <location>
        <begin position="770"/>
        <end position="795"/>
    </location>
</feature>
<evidence type="ECO:0000313" key="5">
    <source>
        <dbReference type="Proteomes" id="UP001235064"/>
    </source>
</evidence>
<dbReference type="Pfam" id="PF11992">
    <property type="entry name" value="TgpA_N"/>
    <property type="match status" value="1"/>
</dbReference>
<feature type="compositionally biased region" description="Low complexity" evidence="1">
    <location>
        <begin position="583"/>
        <end position="597"/>
    </location>
</feature>
<dbReference type="PANTHER" id="PTHR42736:SF1">
    <property type="entry name" value="PROTEIN-GLUTAMINE GAMMA-GLUTAMYLTRANSFERASE"/>
    <property type="match status" value="1"/>
</dbReference>
<evidence type="ECO:0000313" key="4">
    <source>
        <dbReference type="EMBL" id="MDL9978200.1"/>
    </source>
</evidence>
<organism evidence="4 5">
    <name type="scientific">Microbacterium candidum</name>
    <dbReference type="NCBI Taxonomy" id="3041922"/>
    <lineage>
        <taxon>Bacteria</taxon>
        <taxon>Bacillati</taxon>
        <taxon>Actinomycetota</taxon>
        <taxon>Actinomycetes</taxon>
        <taxon>Micrococcales</taxon>
        <taxon>Microbacteriaceae</taxon>
        <taxon>Microbacterium</taxon>
    </lineage>
</organism>
<feature type="compositionally biased region" description="Pro residues" evidence="1">
    <location>
        <begin position="598"/>
        <end position="614"/>
    </location>
</feature>
<keyword evidence="2" id="KW-0472">Membrane</keyword>
<feature type="transmembrane region" description="Helical" evidence="2">
    <location>
        <begin position="146"/>
        <end position="166"/>
    </location>
</feature>
<evidence type="ECO:0000259" key="3">
    <source>
        <dbReference type="SMART" id="SM00460"/>
    </source>
</evidence>
<reference evidence="4 5" key="1">
    <citation type="submission" date="2023-06" db="EMBL/GenBank/DDBJ databases">
        <title>Microbacterium sp. nov., isolated from a waste landfill.</title>
        <authorList>
            <person name="Wen W."/>
        </authorList>
    </citation>
    <scope>NUCLEOTIDE SEQUENCE [LARGE SCALE GENOMIC DNA]</scope>
    <source>
        <strain evidence="4 5">ASV49</strain>
    </source>
</reference>
<feature type="transmembrane region" description="Helical" evidence="2">
    <location>
        <begin position="241"/>
        <end position="262"/>
    </location>
</feature>
<accession>A0ABT7MUS3</accession>
<dbReference type="SUPFAM" id="SSF54001">
    <property type="entry name" value="Cysteine proteinases"/>
    <property type="match status" value="1"/>
</dbReference>
<sequence length="795" mass="82346">MTATSTDAPTRARRARSAAPARRAAEPLSARRWALDLSASALLLAVPIAGFWTTFGGPAYLPAAVGAAVLGLAIAALGARFRWGVLLVAAATVVVYFVFGALALPATALAGVIPTLDTFRGLAIGAVESFKILLTTPLPVPATDGFLVVPYLLSLVAAVLVGSLGLRLRTPAWALIPASAYLAAGIALGASEPAFPIAQGVVFGVVAISWLAIRQAWAPSAVAAAISADGAPTRVGAGRRIAAGAGILAIALGSGVAAGAIAPAPTTRYVLRDVVIPPFDVHQYASPLQSYRSYVRDYTKEPLFTVSGLPKGARVRIAAMDAYSGTVYDVSSAGAGSSSAFIPMRSDMSGSAAGTPATVKVTIDGYSGVWMPGVGAAQSITFQGPNADALRRAAYYNASTQTAVDTTPLHKGDAYEIDAVVPSVPSDASLAKTPFAPVTLPKQQGVPQAFADLANKAVGDASTPIAQVRALQKHFAEGGYFSDGLEGQPRSLAGHGAGRISAMLGADQMVGDDEQYAVAMALFARELGIPARVVLGFHAPKDAAASGVFKADSDTLHAWVEVAFQGVGWVPFDPTPDKDRVPTQETTKPKQQPKPQVLQPPPPAQKPADEPPSIPDDRGKDNKNNTLPGWIGTALTVGGSTLAVIAVLLAPFVAMGIVKGTRRRRRKDAARPSDRISGGWDELMDRALDLGTPLASGATRGEDAATVASAFDQPAVATLARQADAQVFGPSEPTPDDIARFWGEVDEIVGGMTAQRSFWRRLGARLSIRSLRSGRRPASTDTTPPPPGTVPKERP</sequence>
<evidence type="ECO:0000256" key="1">
    <source>
        <dbReference type="SAM" id="MobiDB-lite"/>
    </source>
</evidence>
<gene>
    <name evidence="4" type="ORF">QSV35_02540</name>
</gene>
<proteinExistence type="predicted"/>
<feature type="region of interest" description="Disordered" evidence="1">
    <location>
        <begin position="1"/>
        <end position="23"/>
    </location>
</feature>
<dbReference type="Proteomes" id="UP001235064">
    <property type="component" value="Unassembled WGS sequence"/>
</dbReference>
<feature type="domain" description="Transglutaminase-like" evidence="3">
    <location>
        <begin position="505"/>
        <end position="576"/>
    </location>
</feature>
<keyword evidence="2" id="KW-1133">Transmembrane helix</keyword>
<feature type="compositionally biased region" description="Low complexity" evidence="1">
    <location>
        <begin position="770"/>
        <end position="782"/>
    </location>
</feature>